<organism evidence="1">
    <name type="scientific">Eucalyptus grandis</name>
    <name type="common">Flooded gum</name>
    <dbReference type="NCBI Taxonomy" id="71139"/>
    <lineage>
        <taxon>Eukaryota</taxon>
        <taxon>Viridiplantae</taxon>
        <taxon>Streptophyta</taxon>
        <taxon>Embryophyta</taxon>
        <taxon>Tracheophyta</taxon>
        <taxon>Spermatophyta</taxon>
        <taxon>Magnoliopsida</taxon>
        <taxon>eudicotyledons</taxon>
        <taxon>Gunneridae</taxon>
        <taxon>Pentapetalae</taxon>
        <taxon>rosids</taxon>
        <taxon>malvids</taxon>
        <taxon>Myrtales</taxon>
        <taxon>Myrtaceae</taxon>
        <taxon>Myrtoideae</taxon>
        <taxon>Eucalypteae</taxon>
        <taxon>Eucalyptus</taxon>
    </lineage>
</organism>
<accession>A0A059CVU4</accession>
<dbReference type="AlphaFoldDB" id="A0A059CVU4"/>
<dbReference type="InParanoid" id="A0A059CVU4"/>
<dbReference type="Gramene" id="KCW82301">
    <property type="protein sequence ID" value="KCW82301"/>
    <property type="gene ID" value="EUGRSUZ_C03708"/>
</dbReference>
<reference evidence="1" key="1">
    <citation type="submission" date="2013-07" db="EMBL/GenBank/DDBJ databases">
        <title>The genome of Eucalyptus grandis.</title>
        <authorList>
            <person name="Schmutz J."/>
            <person name="Hayes R."/>
            <person name="Myburg A."/>
            <person name="Tuskan G."/>
            <person name="Grattapaglia D."/>
            <person name="Rokhsar D.S."/>
        </authorList>
    </citation>
    <scope>NUCLEOTIDE SEQUENCE</scope>
    <source>
        <tissue evidence="1">Leaf extractions</tissue>
    </source>
</reference>
<gene>
    <name evidence="1" type="ORF">EUGRSUZ_C03708</name>
</gene>
<dbReference type="EMBL" id="KK198755">
    <property type="protein sequence ID" value="KCW82301.1"/>
    <property type="molecule type" value="Genomic_DNA"/>
</dbReference>
<proteinExistence type="predicted"/>
<evidence type="ECO:0000313" key="1">
    <source>
        <dbReference type="EMBL" id="KCW82301.1"/>
    </source>
</evidence>
<sequence>MEDVRVVGVCNGNHLDWERSDQTRLAGFGRFPKRAVRIPISTFGIDQQTDQTRLITCTHIIYIFKFLKKQTLIPPNFSHFSFYVLPKTINLPVPPARTKNRLILLFRLDKGCRTPSSSKTVLPLNH</sequence>
<protein>
    <submittedName>
        <fullName evidence="1">Uncharacterized protein</fullName>
    </submittedName>
</protein>
<name>A0A059CVU4_EUCGR</name>